<comment type="function">
    <text evidence="5">A translational regulator that binds mRNA to regulate translation initiation and/or mRNA stability. Usually binds in the 5'-UTR at or near the Shine-Dalgarno sequence preventing ribosome-binding, thus repressing translation. Its main target seems to be the major flagellin gene, while its function is anatagonized by FliW.</text>
</comment>
<name>A0A517SAI0_9PLAN</name>
<reference evidence="6 7" key="1">
    <citation type="submission" date="2019-02" db="EMBL/GenBank/DDBJ databases">
        <title>Deep-cultivation of Planctomycetes and their phenomic and genomic characterization uncovers novel biology.</title>
        <authorList>
            <person name="Wiegand S."/>
            <person name="Jogler M."/>
            <person name="Boedeker C."/>
            <person name="Pinto D."/>
            <person name="Vollmers J."/>
            <person name="Rivas-Marin E."/>
            <person name="Kohn T."/>
            <person name="Peeters S.H."/>
            <person name="Heuer A."/>
            <person name="Rast P."/>
            <person name="Oberbeckmann S."/>
            <person name="Bunk B."/>
            <person name="Jeske O."/>
            <person name="Meyerdierks A."/>
            <person name="Storesund J.E."/>
            <person name="Kallscheuer N."/>
            <person name="Luecker S."/>
            <person name="Lage O.M."/>
            <person name="Pohl T."/>
            <person name="Merkel B.J."/>
            <person name="Hornburger P."/>
            <person name="Mueller R.-W."/>
            <person name="Bruemmer F."/>
            <person name="Labrenz M."/>
            <person name="Spormann A.M."/>
            <person name="Op den Camp H."/>
            <person name="Overmann J."/>
            <person name="Amann R."/>
            <person name="Jetten M.S.M."/>
            <person name="Mascher T."/>
            <person name="Medema M.H."/>
            <person name="Devos D.P."/>
            <person name="Kaster A.-K."/>
            <person name="Ovreas L."/>
            <person name="Rohde M."/>
            <person name="Galperin M.Y."/>
            <person name="Jogler C."/>
        </authorList>
    </citation>
    <scope>NUCLEOTIDE SEQUENCE [LARGE SCALE GENOMIC DNA]</scope>
    <source>
        <strain evidence="6 7">Pan44</strain>
    </source>
</reference>
<accession>A0A517SAI0</accession>
<evidence type="ECO:0000313" key="6">
    <source>
        <dbReference type="EMBL" id="QDT53137.1"/>
    </source>
</evidence>
<keyword evidence="7" id="KW-1185">Reference proteome</keyword>
<keyword evidence="2 5" id="KW-0678">Repressor</keyword>
<dbReference type="InParanoid" id="A0A517SAI0"/>
<evidence type="ECO:0000256" key="2">
    <source>
        <dbReference type="ARBA" id="ARBA00022491"/>
    </source>
</evidence>
<dbReference type="OrthoDB" id="9809061at2"/>
<proteinExistence type="inferred from homology"/>
<comment type="subcellular location">
    <subcellularLocation>
        <location evidence="5">Cytoplasm</location>
    </subcellularLocation>
</comment>
<dbReference type="GO" id="GO:0006402">
    <property type="term" value="P:mRNA catabolic process"/>
    <property type="evidence" value="ECO:0007669"/>
    <property type="project" value="InterPro"/>
</dbReference>
<protein>
    <recommendedName>
        <fullName evidence="5">Translational regulator CsrA</fullName>
    </recommendedName>
</protein>
<keyword evidence="3 5" id="KW-0810">Translation regulation</keyword>
<evidence type="ECO:0000256" key="3">
    <source>
        <dbReference type="ARBA" id="ARBA00022845"/>
    </source>
</evidence>
<keyword evidence="5" id="KW-1005">Bacterial flagellum biogenesis</keyword>
<organism evidence="6 7">
    <name type="scientific">Caulifigura coniformis</name>
    <dbReference type="NCBI Taxonomy" id="2527983"/>
    <lineage>
        <taxon>Bacteria</taxon>
        <taxon>Pseudomonadati</taxon>
        <taxon>Planctomycetota</taxon>
        <taxon>Planctomycetia</taxon>
        <taxon>Planctomycetales</taxon>
        <taxon>Planctomycetaceae</taxon>
        <taxon>Caulifigura</taxon>
    </lineage>
</organism>
<dbReference type="InterPro" id="IPR003751">
    <property type="entry name" value="CsrA"/>
</dbReference>
<dbReference type="FunCoup" id="A0A517SAI0">
    <property type="interactions" value="220"/>
</dbReference>
<dbReference type="AlphaFoldDB" id="A0A517SAI0"/>
<sequence length="66" mass="7516">MLVLSRHRDESIMIGDDIVITIVDIRGDKVRLGIQAPTHVPVHRQEVYEAIKREGSLRQTVEVAVR</sequence>
<dbReference type="NCBIfam" id="TIGR00202">
    <property type="entry name" value="csrA"/>
    <property type="match status" value="1"/>
</dbReference>
<dbReference type="HAMAP" id="MF_00167">
    <property type="entry name" value="CsrA"/>
    <property type="match status" value="1"/>
</dbReference>
<dbReference type="GO" id="GO:0044781">
    <property type="term" value="P:bacterial-type flagellum organization"/>
    <property type="evidence" value="ECO:0007669"/>
    <property type="project" value="UniProtKB-KW"/>
</dbReference>
<dbReference type="InterPro" id="IPR036107">
    <property type="entry name" value="CsrA_sf"/>
</dbReference>
<dbReference type="PANTHER" id="PTHR34984">
    <property type="entry name" value="CARBON STORAGE REGULATOR"/>
    <property type="match status" value="1"/>
</dbReference>
<dbReference type="PANTHER" id="PTHR34984:SF1">
    <property type="entry name" value="CARBON STORAGE REGULATOR"/>
    <property type="match status" value="1"/>
</dbReference>
<keyword evidence="4 5" id="KW-0694">RNA-binding</keyword>
<comment type="subunit">
    <text evidence="5">Homodimer; the beta-strands of each monomer intercalate to form a hydrophobic core, while the alpha-helices form wings that extend away from the core.</text>
</comment>
<dbReference type="Gene3D" id="2.60.40.4380">
    <property type="entry name" value="Translational regulator CsrA"/>
    <property type="match status" value="1"/>
</dbReference>
<dbReference type="EMBL" id="CP036271">
    <property type="protein sequence ID" value="QDT53137.1"/>
    <property type="molecule type" value="Genomic_DNA"/>
</dbReference>
<evidence type="ECO:0000256" key="1">
    <source>
        <dbReference type="ARBA" id="ARBA00022490"/>
    </source>
</evidence>
<comment type="similarity">
    <text evidence="5">Belongs to the CsrA/RsmA family.</text>
</comment>
<keyword evidence="1 5" id="KW-0963">Cytoplasm</keyword>
<dbReference type="GO" id="GO:1902208">
    <property type="term" value="P:regulation of bacterial-type flagellum assembly"/>
    <property type="evidence" value="ECO:0007669"/>
    <property type="project" value="UniProtKB-UniRule"/>
</dbReference>
<dbReference type="GO" id="GO:0045947">
    <property type="term" value="P:negative regulation of translational initiation"/>
    <property type="evidence" value="ECO:0007669"/>
    <property type="project" value="UniProtKB-UniRule"/>
</dbReference>
<dbReference type="GO" id="GO:0006109">
    <property type="term" value="P:regulation of carbohydrate metabolic process"/>
    <property type="evidence" value="ECO:0007669"/>
    <property type="project" value="InterPro"/>
</dbReference>
<dbReference type="Proteomes" id="UP000315700">
    <property type="component" value="Chromosome"/>
</dbReference>
<dbReference type="NCBIfam" id="NF002469">
    <property type="entry name" value="PRK01712.1"/>
    <property type="match status" value="1"/>
</dbReference>
<gene>
    <name evidence="6" type="primary">csrA_1</name>
    <name evidence="5" type="synonym">csrA</name>
    <name evidence="6" type="ORF">Pan44_11520</name>
</gene>
<evidence type="ECO:0000256" key="5">
    <source>
        <dbReference type="HAMAP-Rule" id="MF_00167"/>
    </source>
</evidence>
<evidence type="ECO:0000313" key="7">
    <source>
        <dbReference type="Proteomes" id="UP000315700"/>
    </source>
</evidence>
<dbReference type="RefSeq" id="WP_145028095.1">
    <property type="nucleotide sequence ID" value="NZ_CP036271.1"/>
</dbReference>
<dbReference type="GO" id="GO:0005829">
    <property type="term" value="C:cytosol"/>
    <property type="evidence" value="ECO:0007669"/>
    <property type="project" value="TreeGrafter"/>
</dbReference>
<evidence type="ECO:0000256" key="4">
    <source>
        <dbReference type="ARBA" id="ARBA00022884"/>
    </source>
</evidence>
<dbReference type="SUPFAM" id="SSF117130">
    <property type="entry name" value="CsrA-like"/>
    <property type="match status" value="1"/>
</dbReference>
<dbReference type="KEGG" id="ccos:Pan44_11520"/>
<dbReference type="GO" id="GO:0048027">
    <property type="term" value="F:mRNA 5'-UTR binding"/>
    <property type="evidence" value="ECO:0007669"/>
    <property type="project" value="UniProtKB-UniRule"/>
</dbReference>
<dbReference type="Pfam" id="PF02599">
    <property type="entry name" value="CsrA"/>
    <property type="match status" value="1"/>
</dbReference>
<dbReference type="FunFam" id="2.60.40.4380:FF:000002">
    <property type="entry name" value="Translational regulator CsrA"/>
    <property type="match status" value="1"/>
</dbReference>